<dbReference type="AlphaFoldDB" id="A0A286A8P8"/>
<keyword evidence="8" id="KW-0175">Coiled coil</keyword>
<name>A0A286A8P8_9SPHI</name>
<evidence type="ECO:0000256" key="2">
    <source>
        <dbReference type="ARBA" id="ARBA00012438"/>
    </source>
</evidence>
<evidence type="ECO:0000256" key="3">
    <source>
        <dbReference type="ARBA" id="ARBA00022553"/>
    </source>
</evidence>
<dbReference type="CDD" id="cd00082">
    <property type="entry name" value="HisKA"/>
    <property type="match status" value="1"/>
</dbReference>
<dbReference type="EC" id="2.7.13.3" evidence="2"/>
<keyword evidence="9" id="KW-1133">Transmembrane helix</keyword>
<dbReference type="SMART" id="SM00448">
    <property type="entry name" value="REC"/>
    <property type="match status" value="3"/>
</dbReference>
<evidence type="ECO:0000256" key="9">
    <source>
        <dbReference type="SAM" id="Phobius"/>
    </source>
</evidence>
<evidence type="ECO:0000256" key="1">
    <source>
        <dbReference type="ARBA" id="ARBA00000085"/>
    </source>
</evidence>
<evidence type="ECO:0000256" key="7">
    <source>
        <dbReference type="PROSITE-ProRule" id="PRU00169"/>
    </source>
</evidence>
<dbReference type="InterPro" id="IPR003594">
    <property type="entry name" value="HATPase_dom"/>
</dbReference>
<dbReference type="Proteomes" id="UP000219281">
    <property type="component" value="Unassembled WGS sequence"/>
</dbReference>
<dbReference type="InterPro" id="IPR003018">
    <property type="entry name" value="GAF"/>
</dbReference>
<comment type="catalytic activity">
    <reaction evidence="1">
        <text>ATP + protein L-histidine = ADP + protein N-phospho-L-histidine.</text>
        <dbReference type="EC" id="2.7.13.3"/>
    </reaction>
</comment>
<protein>
    <recommendedName>
        <fullName evidence="2">histidine kinase</fullName>
        <ecNumber evidence="2">2.7.13.3</ecNumber>
    </recommendedName>
</protein>
<dbReference type="SMART" id="SM00388">
    <property type="entry name" value="HisKA"/>
    <property type="match status" value="1"/>
</dbReference>
<dbReference type="Pfam" id="PF00072">
    <property type="entry name" value="Response_reg"/>
    <property type="match status" value="3"/>
</dbReference>
<dbReference type="PRINTS" id="PR00344">
    <property type="entry name" value="BCTRLSENSOR"/>
</dbReference>
<sequence>MLKLSFKQQILTGFTVSLIFALISAIASYLSIKSLNNSYDWISHTQEVAKTAERLEIRLLHTEASLRGFILTERDDYRAPYDENINKILPTVEELIDLVEDNPVQTRKADSIKFYALAKVSELKQIAAKGNVGNFAAAKNQFLTDRGRLDKIKFLAFSDDLITEEYRLLKQRQDVATTRGTQTITVIITSSLVIFGLLLFLLRYIRKTFDQQKEAERQILLSNKELEELSIKNHEHNWTLSSGAKVSEAMRGDFEMEQLGENIITSICNLLGYPIGAFYLVNRTQKTLKVGGTFAINEDFPRKKYHFGEGLAGQAALEKSTKVFSPVPEGYFKISSAFGNTAPSHILCMPILFEEETIAVLEIGLMSAPLAHHLNFLELMNRSIGISVNSTEAKVKLQELFEKTQQQAEELTAQQEELRVTNEDLMHKTEELQASEEELRVQQEELQQANSELEEKAQLLEEKNLSINQAKEAISLKAEELELSSKYKSEFLANMSHELRTPLNSILILARILKENKQANLSDEQIKYAGVIHNAGSDLLALINDILDLSKIESGNVDLVIEQVKPSTIQSHTKSLFSEVANQKEINFEFKLADNLPETIATDQTRLEQIIKNLLSNAFKFTKAKGTIVVEAGIGEKSQIKQNKSLLDSELPPIYFSVTDSGIGIPKDKLQVIFEAFQQEDGSTSRKYGGTGLGLSISRELANLLGGEIQLKSEVGMGSTFTLFIPQALGGKKEEKPFAQVEKESTPAYEERKAPVAEKEPFLLKSGDGNKLLIVEDDENFAEILKAYAIEKGFEPILAHSGDTGLELAISELPDAIVLDVMLPVMDGWSILKQLKANPATQHIPIHMMSAGDEKASKAKKEGAIGFLKKPVDKEKLDYAFELLSNQYKYDFHNVLVIEDQILQSNELTEQLIKKGAKVSQAYTGAEARQMLEESTFDCIILDLKLPDISGFDLLDEIKSNPETKEVPVIINTAMELDKEKMAHIMRYSQAMVLKSNKSNDRLLDEVSLFMNKLQADAPKQEDTVKITKAPKNYAPTIEKALQNKTILITDDDMRNIFALSSALQDYEIKVIIANNGIEALEKLEEHKEIDLVLMDIMMPEMDGYEAMRQIRSKRHLANLPVIALTAKAMKTDREKCMEAGASDYISKPVDIDKLLSMLRVWLS</sequence>
<proteinExistence type="predicted"/>
<dbReference type="InterPro" id="IPR005467">
    <property type="entry name" value="His_kinase_dom"/>
</dbReference>
<feature type="transmembrane region" description="Helical" evidence="9">
    <location>
        <begin position="184"/>
        <end position="205"/>
    </location>
</feature>
<feature type="domain" description="Histidine kinase" evidence="10">
    <location>
        <begin position="494"/>
        <end position="729"/>
    </location>
</feature>
<dbReference type="SUPFAM" id="SSF47384">
    <property type="entry name" value="Homodimeric domain of signal transducing histidine kinase"/>
    <property type="match status" value="1"/>
</dbReference>
<keyword evidence="5 12" id="KW-0418">Kinase</keyword>
<keyword evidence="3 7" id="KW-0597">Phosphoprotein</keyword>
<dbReference type="Pfam" id="PF02518">
    <property type="entry name" value="HATPase_c"/>
    <property type="match status" value="1"/>
</dbReference>
<evidence type="ECO:0000256" key="5">
    <source>
        <dbReference type="ARBA" id="ARBA00022777"/>
    </source>
</evidence>
<dbReference type="PROSITE" id="PS50110">
    <property type="entry name" value="RESPONSE_REGULATORY"/>
    <property type="match status" value="3"/>
</dbReference>
<feature type="transmembrane region" description="Helical" evidence="9">
    <location>
        <begin position="12"/>
        <end position="32"/>
    </location>
</feature>
<dbReference type="InterPro" id="IPR004358">
    <property type="entry name" value="Sig_transdc_His_kin-like_C"/>
</dbReference>
<keyword evidence="4" id="KW-0808">Transferase</keyword>
<reference evidence="13" key="1">
    <citation type="submission" date="2017-09" db="EMBL/GenBank/DDBJ databases">
        <authorList>
            <person name="Varghese N."/>
            <person name="Submissions S."/>
        </authorList>
    </citation>
    <scope>NUCLEOTIDE SEQUENCE [LARGE SCALE GENOMIC DNA]</scope>
    <source>
        <strain evidence="13">CGMCC 1.12803</strain>
    </source>
</reference>
<evidence type="ECO:0000256" key="4">
    <source>
        <dbReference type="ARBA" id="ARBA00022679"/>
    </source>
</evidence>
<dbReference type="SUPFAM" id="SSF52172">
    <property type="entry name" value="CheY-like"/>
    <property type="match status" value="3"/>
</dbReference>
<dbReference type="EMBL" id="OCMT01000003">
    <property type="protein sequence ID" value="SOD18284.1"/>
    <property type="molecule type" value="Genomic_DNA"/>
</dbReference>
<feature type="modified residue" description="4-aspartylphosphate" evidence="7">
    <location>
        <position position="1096"/>
    </location>
</feature>
<dbReference type="Gene3D" id="3.30.450.40">
    <property type="match status" value="1"/>
</dbReference>
<dbReference type="InterPro" id="IPR003661">
    <property type="entry name" value="HisK_dim/P_dom"/>
</dbReference>
<evidence type="ECO:0000313" key="13">
    <source>
        <dbReference type="Proteomes" id="UP000219281"/>
    </source>
</evidence>
<evidence type="ECO:0000259" key="10">
    <source>
        <dbReference type="PROSITE" id="PS50109"/>
    </source>
</evidence>
<feature type="domain" description="Response regulatory" evidence="11">
    <location>
        <begin position="771"/>
        <end position="885"/>
    </location>
</feature>
<dbReference type="Gene3D" id="1.10.287.130">
    <property type="match status" value="1"/>
</dbReference>
<dbReference type="CDD" id="cd17546">
    <property type="entry name" value="REC_hyHK_CKI1_RcsC-like"/>
    <property type="match status" value="1"/>
</dbReference>
<dbReference type="Pfam" id="PF00512">
    <property type="entry name" value="HisKA"/>
    <property type="match status" value="1"/>
</dbReference>
<dbReference type="Pfam" id="PF13185">
    <property type="entry name" value="GAF_2"/>
    <property type="match status" value="1"/>
</dbReference>
<dbReference type="OrthoDB" id="9811889at2"/>
<dbReference type="PROSITE" id="PS50109">
    <property type="entry name" value="HIS_KIN"/>
    <property type="match status" value="1"/>
</dbReference>
<dbReference type="CDD" id="cd16922">
    <property type="entry name" value="HATPase_EvgS-ArcB-TorS-like"/>
    <property type="match status" value="1"/>
</dbReference>
<keyword evidence="6" id="KW-0902">Two-component regulatory system</keyword>
<dbReference type="Pfam" id="PF05227">
    <property type="entry name" value="CHASE3"/>
    <property type="match status" value="1"/>
</dbReference>
<keyword evidence="9" id="KW-0812">Transmembrane</keyword>
<accession>A0A286A8P8</accession>
<dbReference type="InterPro" id="IPR036097">
    <property type="entry name" value="HisK_dim/P_sf"/>
</dbReference>
<dbReference type="PANTHER" id="PTHR45339:SF1">
    <property type="entry name" value="HYBRID SIGNAL TRANSDUCTION HISTIDINE KINASE J"/>
    <property type="match status" value="1"/>
</dbReference>
<dbReference type="SMART" id="SM00387">
    <property type="entry name" value="HATPase_c"/>
    <property type="match status" value="1"/>
</dbReference>
<dbReference type="SUPFAM" id="SSF55781">
    <property type="entry name" value="GAF domain-like"/>
    <property type="match status" value="1"/>
</dbReference>
<evidence type="ECO:0000313" key="12">
    <source>
        <dbReference type="EMBL" id="SOD18284.1"/>
    </source>
</evidence>
<dbReference type="PANTHER" id="PTHR45339">
    <property type="entry name" value="HYBRID SIGNAL TRANSDUCTION HISTIDINE KINASE J"/>
    <property type="match status" value="1"/>
</dbReference>
<dbReference type="CDD" id="cd19410">
    <property type="entry name" value="HK9-like_sensor"/>
    <property type="match status" value="1"/>
</dbReference>
<dbReference type="Gene3D" id="3.30.565.10">
    <property type="entry name" value="Histidine kinase-like ATPase, C-terminal domain"/>
    <property type="match status" value="1"/>
</dbReference>
<organism evidence="12 13">
    <name type="scientific">Pedobacter xixiisoli</name>
    <dbReference type="NCBI Taxonomy" id="1476464"/>
    <lineage>
        <taxon>Bacteria</taxon>
        <taxon>Pseudomonadati</taxon>
        <taxon>Bacteroidota</taxon>
        <taxon>Sphingobacteriia</taxon>
        <taxon>Sphingobacteriales</taxon>
        <taxon>Sphingobacteriaceae</taxon>
        <taxon>Pedobacter</taxon>
    </lineage>
</organism>
<feature type="coiled-coil region" evidence="8">
    <location>
        <begin position="394"/>
        <end position="473"/>
    </location>
</feature>
<dbReference type="InterPro" id="IPR001789">
    <property type="entry name" value="Sig_transdc_resp-reg_receiver"/>
</dbReference>
<feature type="modified residue" description="4-aspartylphosphate" evidence="7">
    <location>
        <position position="943"/>
    </location>
</feature>
<keyword evidence="13" id="KW-1185">Reference proteome</keyword>
<dbReference type="InterPro" id="IPR007891">
    <property type="entry name" value="CHASE3"/>
</dbReference>
<dbReference type="InterPro" id="IPR011006">
    <property type="entry name" value="CheY-like_superfamily"/>
</dbReference>
<feature type="domain" description="Response regulatory" evidence="11">
    <location>
        <begin position="1046"/>
        <end position="1163"/>
    </location>
</feature>
<dbReference type="FunFam" id="3.30.565.10:FF:000010">
    <property type="entry name" value="Sensor histidine kinase RcsC"/>
    <property type="match status" value="1"/>
</dbReference>
<keyword evidence="9" id="KW-0472">Membrane</keyword>
<gene>
    <name evidence="12" type="ORF">SAMN06297358_2922</name>
</gene>
<feature type="modified residue" description="4-aspartylphosphate" evidence="7">
    <location>
        <position position="820"/>
    </location>
</feature>
<dbReference type="GO" id="GO:0000155">
    <property type="term" value="F:phosphorelay sensor kinase activity"/>
    <property type="evidence" value="ECO:0007669"/>
    <property type="project" value="InterPro"/>
</dbReference>
<evidence type="ECO:0000256" key="6">
    <source>
        <dbReference type="ARBA" id="ARBA00023012"/>
    </source>
</evidence>
<dbReference type="RefSeq" id="WP_097132747.1">
    <property type="nucleotide sequence ID" value="NZ_OCMT01000003.1"/>
</dbReference>
<evidence type="ECO:0000259" key="11">
    <source>
        <dbReference type="PROSITE" id="PS50110"/>
    </source>
</evidence>
<dbReference type="InterPro" id="IPR036890">
    <property type="entry name" value="HATPase_C_sf"/>
</dbReference>
<dbReference type="SUPFAM" id="SSF55874">
    <property type="entry name" value="ATPase domain of HSP90 chaperone/DNA topoisomerase II/histidine kinase"/>
    <property type="match status" value="1"/>
</dbReference>
<dbReference type="InterPro" id="IPR029016">
    <property type="entry name" value="GAF-like_dom_sf"/>
</dbReference>
<evidence type="ECO:0000256" key="8">
    <source>
        <dbReference type="SAM" id="Coils"/>
    </source>
</evidence>
<dbReference type="Gene3D" id="3.40.50.2300">
    <property type="match status" value="3"/>
</dbReference>
<feature type="domain" description="Response regulatory" evidence="11">
    <location>
        <begin position="894"/>
        <end position="1011"/>
    </location>
</feature>